<dbReference type="AlphaFoldDB" id="A0A3Q9GM35"/>
<dbReference type="Gene3D" id="3.40.50.2300">
    <property type="match status" value="2"/>
</dbReference>
<evidence type="ECO:0000259" key="4">
    <source>
        <dbReference type="PROSITE" id="PS50932"/>
    </source>
</evidence>
<sequence>MKLQVTMEMIAQDAGVSRATVSRVFSHPDSVHRSTRNRVFESANKLGYVRNEAATRLARKSSDIVGLLLRETVNPAYAALHDTLLAETTKLGLLIATMSAGDYYHDRGEYARVSKLLTLRPAGMFIASGLIDPSELAPIAEQLPVIVLGRLLSNVQLAGTQLHNIAYDPVNDSKLVAQALYEAGHRKVILCQTTAECSATENLRALTMKRYINELGGHACVIDDQDLMNAPDRLFEAILDLSTRHGASAVMFTNDMRALRFMTIAKRRGVKIPDDIGVSGCDGIGQATELSGLLSVRLPIERVCQVATDYMQRFIRSEDAPSAPVQEVFAGTLIGGDTI</sequence>
<dbReference type="InterPro" id="IPR046335">
    <property type="entry name" value="LacI/GalR-like_sensor"/>
</dbReference>
<protein>
    <submittedName>
        <fullName evidence="5">LacI family transcriptional regulator</fullName>
    </submittedName>
</protein>
<dbReference type="Pfam" id="PF00356">
    <property type="entry name" value="LacI"/>
    <property type="match status" value="1"/>
</dbReference>
<keyword evidence="2" id="KW-0238">DNA-binding</keyword>
<evidence type="ECO:0000313" key="6">
    <source>
        <dbReference type="Proteomes" id="UP000275951"/>
    </source>
</evidence>
<dbReference type="Pfam" id="PF13377">
    <property type="entry name" value="Peripla_BP_3"/>
    <property type="match status" value="1"/>
</dbReference>
<dbReference type="Proteomes" id="UP000275951">
    <property type="component" value="Chromosome"/>
</dbReference>
<dbReference type="GO" id="GO:0003700">
    <property type="term" value="F:DNA-binding transcription factor activity"/>
    <property type="evidence" value="ECO:0007669"/>
    <property type="project" value="TreeGrafter"/>
</dbReference>
<dbReference type="RefSeq" id="WP_080753899.1">
    <property type="nucleotide sequence ID" value="NZ_CP029001.1"/>
</dbReference>
<feature type="domain" description="HTH lacI-type" evidence="4">
    <location>
        <begin position="5"/>
        <end position="59"/>
    </location>
</feature>
<evidence type="ECO:0000256" key="1">
    <source>
        <dbReference type="ARBA" id="ARBA00023015"/>
    </source>
</evidence>
<reference evidence="5 6" key="1">
    <citation type="submission" date="2018-11" db="EMBL/GenBank/DDBJ databases">
        <title>Multidrug-resistant genes are associated with an 42-kb island TGI1 carrying a complex class 1 integron in a Trueperella pyogenes.</title>
        <authorList>
            <person name="Dong W."/>
        </authorList>
    </citation>
    <scope>NUCLEOTIDE SEQUENCE [LARGE SCALE GENOMIC DNA]</scope>
    <source>
        <strain evidence="5 6">TP4</strain>
    </source>
</reference>
<evidence type="ECO:0000313" key="5">
    <source>
        <dbReference type="EMBL" id="AZR06696.1"/>
    </source>
</evidence>
<name>A0A3Q9GM35_9ACTO</name>
<dbReference type="PROSITE" id="PS50932">
    <property type="entry name" value="HTH_LACI_2"/>
    <property type="match status" value="1"/>
</dbReference>
<dbReference type="Gene3D" id="1.10.260.40">
    <property type="entry name" value="lambda repressor-like DNA-binding domains"/>
    <property type="match status" value="1"/>
</dbReference>
<proteinExistence type="predicted"/>
<evidence type="ECO:0000256" key="3">
    <source>
        <dbReference type="ARBA" id="ARBA00023163"/>
    </source>
</evidence>
<dbReference type="SMART" id="SM00354">
    <property type="entry name" value="HTH_LACI"/>
    <property type="match status" value="1"/>
</dbReference>
<dbReference type="InterPro" id="IPR010982">
    <property type="entry name" value="Lambda_DNA-bd_dom_sf"/>
</dbReference>
<gene>
    <name evidence="5" type="ORF">EBQ10_04875</name>
</gene>
<dbReference type="GO" id="GO:0000976">
    <property type="term" value="F:transcription cis-regulatory region binding"/>
    <property type="evidence" value="ECO:0007669"/>
    <property type="project" value="TreeGrafter"/>
</dbReference>
<dbReference type="CDD" id="cd01392">
    <property type="entry name" value="HTH_LacI"/>
    <property type="match status" value="1"/>
</dbReference>
<dbReference type="SUPFAM" id="SSF47413">
    <property type="entry name" value="lambda repressor-like DNA-binding domains"/>
    <property type="match status" value="1"/>
</dbReference>
<dbReference type="PANTHER" id="PTHR30146:SF109">
    <property type="entry name" value="HTH-TYPE TRANSCRIPTIONAL REGULATOR GALS"/>
    <property type="match status" value="1"/>
</dbReference>
<keyword evidence="3" id="KW-0804">Transcription</keyword>
<organism evidence="5 6">
    <name type="scientific">Trueperella pyogenes</name>
    <dbReference type="NCBI Taxonomy" id="1661"/>
    <lineage>
        <taxon>Bacteria</taxon>
        <taxon>Bacillati</taxon>
        <taxon>Actinomycetota</taxon>
        <taxon>Actinomycetes</taxon>
        <taxon>Actinomycetales</taxon>
        <taxon>Actinomycetaceae</taxon>
        <taxon>Trueperella</taxon>
    </lineage>
</organism>
<dbReference type="SUPFAM" id="SSF53822">
    <property type="entry name" value="Periplasmic binding protein-like I"/>
    <property type="match status" value="1"/>
</dbReference>
<dbReference type="InterPro" id="IPR028082">
    <property type="entry name" value="Peripla_BP_I"/>
</dbReference>
<dbReference type="EMBL" id="CP033905">
    <property type="protein sequence ID" value="AZR06696.1"/>
    <property type="molecule type" value="Genomic_DNA"/>
</dbReference>
<keyword evidence="1" id="KW-0805">Transcription regulation</keyword>
<evidence type="ECO:0000256" key="2">
    <source>
        <dbReference type="ARBA" id="ARBA00023125"/>
    </source>
</evidence>
<dbReference type="PANTHER" id="PTHR30146">
    <property type="entry name" value="LACI-RELATED TRANSCRIPTIONAL REPRESSOR"/>
    <property type="match status" value="1"/>
</dbReference>
<accession>A0A3Q9GM35</accession>
<dbReference type="InterPro" id="IPR000843">
    <property type="entry name" value="HTH_LacI"/>
</dbReference>